<dbReference type="InterPro" id="IPR049883">
    <property type="entry name" value="NOTCH1_EGF-like"/>
</dbReference>
<dbReference type="PANTHER" id="PTHR24033">
    <property type="entry name" value="EGF-LIKE DOMAIN-CONTAINING PROTEIN"/>
    <property type="match status" value="1"/>
</dbReference>
<dbReference type="PROSITE" id="PS50026">
    <property type="entry name" value="EGF_3"/>
    <property type="match status" value="3"/>
</dbReference>
<evidence type="ECO:0000313" key="6">
    <source>
        <dbReference type="EMBL" id="GBG74147.1"/>
    </source>
</evidence>
<keyword evidence="7" id="KW-1185">Reference proteome</keyword>
<evidence type="ECO:0000256" key="4">
    <source>
        <dbReference type="SAM" id="SignalP"/>
    </source>
</evidence>
<dbReference type="EMBL" id="BFEA01000197">
    <property type="protein sequence ID" value="GBG74147.1"/>
    <property type="molecule type" value="Genomic_DNA"/>
</dbReference>
<dbReference type="GO" id="GO:0005509">
    <property type="term" value="F:calcium ion binding"/>
    <property type="evidence" value="ECO:0007669"/>
    <property type="project" value="InterPro"/>
</dbReference>
<dbReference type="CDD" id="cd00054">
    <property type="entry name" value="EGF_CA"/>
    <property type="match status" value="1"/>
</dbReference>
<dbReference type="Pfam" id="PF07645">
    <property type="entry name" value="EGF_CA"/>
    <property type="match status" value="1"/>
</dbReference>
<feature type="domain" description="EGF-like" evidence="5">
    <location>
        <begin position="82"/>
        <end position="127"/>
    </location>
</feature>
<evidence type="ECO:0000256" key="1">
    <source>
        <dbReference type="ARBA" id="ARBA00022536"/>
    </source>
</evidence>
<organism evidence="6 7">
    <name type="scientific">Chara braunii</name>
    <name type="common">Braun's stonewort</name>
    <dbReference type="NCBI Taxonomy" id="69332"/>
    <lineage>
        <taxon>Eukaryota</taxon>
        <taxon>Viridiplantae</taxon>
        <taxon>Streptophyta</taxon>
        <taxon>Charophyceae</taxon>
        <taxon>Charales</taxon>
        <taxon>Characeae</taxon>
        <taxon>Chara</taxon>
    </lineage>
</organism>
<keyword evidence="1 3" id="KW-0245">EGF-like domain</keyword>
<dbReference type="Gene3D" id="2.10.25.10">
    <property type="entry name" value="Laminin"/>
    <property type="match status" value="4"/>
</dbReference>
<comment type="caution">
    <text evidence="3">Lacks conserved residue(s) required for the propagation of feature annotation.</text>
</comment>
<dbReference type="OrthoDB" id="4405280at2759"/>
<feature type="chain" id="PRO_5017426056" description="EGF-like domain-containing protein" evidence="4">
    <location>
        <begin position="24"/>
        <end position="225"/>
    </location>
</feature>
<evidence type="ECO:0000256" key="3">
    <source>
        <dbReference type="PROSITE-ProRule" id="PRU00076"/>
    </source>
</evidence>
<keyword evidence="2" id="KW-1015">Disulfide bond</keyword>
<dbReference type="PANTHER" id="PTHR24033:SF151">
    <property type="entry name" value="NOTCH 2"/>
    <property type="match status" value="1"/>
</dbReference>
<keyword evidence="4" id="KW-0732">Signal</keyword>
<reference evidence="6 7" key="1">
    <citation type="journal article" date="2018" name="Cell">
        <title>The Chara Genome: Secondary Complexity and Implications for Plant Terrestrialization.</title>
        <authorList>
            <person name="Nishiyama T."/>
            <person name="Sakayama H."/>
            <person name="Vries J.D."/>
            <person name="Buschmann H."/>
            <person name="Saint-Marcoux D."/>
            <person name="Ullrich K.K."/>
            <person name="Haas F.B."/>
            <person name="Vanderstraeten L."/>
            <person name="Becker D."/>
            <person name="Lang D."/>
            <person name="Vosolsobe S."/>
            <person name="Rombauts S."/>
            <person name="Wilhelmsson P.K.I."/>
            <person name="Janitza P."/>
            <person name="Kern R."/>
            <person name="Heyl A."/>
            <person name="Rumpler F."/>
            <person name="Villalobos L.I.A.C."/>
            <person name="Clay J.M."/>
            <person name="Skokan R."/>
            <person name="Toyoda A."/>
            <person name="Suzuki Y."/>
            <person name="Kagoshima H."/>
            <person name="Schijlen E."/>
            <person name="Tajeshwar N."/>
            <person name="Catarino B."/>
            <person name="Hetherington A.J."/>
            <person name="Saltykova A."/>
            <person name="Bonnot C."/>
            <person name="Breuninger H."/>
            <person name="Symeonidi A."/>
            <person name="Radhakrishnan G.V."/>
            <person name="Van Nieuwerburgh F."/>
            <person name="Deforce D."/>
            <person name="Chang C."/>
            <person name="Karol K.G."/>
            <person name="Hedrich R."/>
            <person name="Ulvskov P."/>
            <person name="Glockner G."/>
            <person name="Delwiche C.F."/>
            <person name="Petrasek J."/>
            <person name="Van de Peer Y."/>
            <person name="Friml J."/>
            <person name="Beilby M."/>
            <person name="Dolan L."/>
            <person name="Kohara Y."/>
            <person name="Sugano S."/>
            <person name="Fujiyama A."/>
            <person name="Delaux P.-M."/>
            <person name="Quint M."/>
            <person name="TheiBen G."/>
            <person name="Hagemann M."/>
            <person name="Harholt J."/>
            <person name="Dunand C."/>
            <person name="Zachgo S."/>
            <person name="Langdale J."/>
            <person name="Maumus F."/>
            <person name="Straeten D.V.D."/>
            <person name="Gould S.B."/>
            <person name="Rensing S.A."/>
        </authorList>
    </citation>
    <scope>NUCLEOTIDE SEQUENCE [LARGE SCALE GENOMIC DNA]</scope>
    <source>
        <strain evidence="6 7">S276</strain>
    </source>
</reference>
<name>A0A388KVS4_CHABU</name>
<dbReference type="SUPFAM" id="SSF57196">
    <property type="entry name" value="EGF/Laminin"/>
    <property type="match status" value="4"/>
</dbReference>
<dbReference type="SMART" id="SM00181">
    <property type="entry name" value="EGF"/>
    <property type="match status" value="4"/>
</dbReference>
<sequence length="225" mass="22867">MSTFWTATVACLVILFCVVGVQSIGVCDDFPCGPVGACVPATASGTIPGNRGTPDGTKNGVGFSCTCDEGFEPAIGGGPCVDIDECRRGPVNPCGQFGHCRNALGYYECDCEHGSVATVINGALRCIKESNACEDNPCGSAGICHPQQDGSHVCECMPGYEATGGNGKGPCKARVDPCVGNPCGEGGTCSAVVGDGYRCTCLPGYSQNAQFARIGGGCHARAIHP</sequence>
<dbReference type="STRING" id="69332.A0A388KVS4"/>
<dbReference type="InterPro" id="IPR000152">
    <property type="entry name" value="EGF-type_Asp/Asn_hydroxyl_site"/>
</dbReference>
<dbReference type="Gramene" id="GBG74147">
    <property type="protein sequence ID" value="GBG74147"/>
    <property type="gene ID" value="CBR_g17860"/>
</dbReference>
<proteinExistence type="predicted"/>
<accession>A0A388KVS4</accession>
<dbReference type="InterPro" id="IPR051830">
    <property type="entry name" value="NOTCH_homolog"/>
</dbReference>
<evidence type="ECO:0000259" key="5">
    <source>
        <dbReference type="PROSITE" id="PS50026"/>
    </source>
</evidence>
<feature type="signal peptide" evidence="4">
    <location>
        <begin position="1"/>
        <end position="23"/>
    </location>
</feature>
<dbReference type="Pfam" id="PF00008">
    <property type="entry name" value="EGF"/>
    <property type="match status" value="1"/>
</dbReference>
<dbReference type="InterPro" id="IPR001881">
    <property type="entry name" value="EGF-like_Ca-bd_dom"/>
</dbReference>
<protein>
    <recommendedName>
        <fullName evidence="5">EGF-like domain-containing protein</fullName>
    </recommendedName>
</protein>
<evidence type="ECO:0000256" key="2">
    <source>
        <dbReference type="ARBA" id="ARBA00023157"/>
    </source>
</evidence>
<dbReference type="InterPro" id="IPR018097">
    <property type="entry name" value="EGF_Ca-bd_CS"/>
</dbReference>
<feature type="domain" description="EGF-like" evidence="5">
    <location>
        <begin position="174"/>
        <end position="210"/>
    </location>
</feature>
<evidence type="ECO:0000313" key="7">
    <source>
        <dbReference type="Proteomes" id="UP000265515"/>
    </source>
</evidence>
<dbReference type="SMART" id="SM00179">
    <property type="entry name" value="EGF_CA"/>
    <property type="match status" value="3"/>
</dbReference>
<dbReference type="PROSITE" id="PS00010">
    <property type="entry name" value="ASX_HYDROXYL"/>
    <property type="match status" value="1"/>
</dbReference>
<dbReference type="Proteomes" id="UP000265515">
    <property type="component" value="Unassembled WGS sequence"/>
</dbReference>
<gene>
    <name evidence="6" type="ORF">CBR_g17860</name>
</gene>
<feature type="domain" description="EGF-like" evidence="5">
    <location>
        <begin position="129"/>
        <end position="166"/>
    </location>
</feature>
<dbReference type="AlphaFoldDB" id="A0A388KVS4"/>
<comment type="caution">
    <text evidence="6">The sequence shown here is derived from an EMBL/GenBank/DDBJ whole genome shotgun (WGS) entry which is preliminary data.</text>
</comment>
<dbReference type="PROSITE" id="PS01187">
    <property type="entry name" value="EGF_CA"/>
    <property type="match status" value="1"/>
</dbReference>
<dbReference type="InterPro" id="IPR000742">
    <property type="entry name" value="EGF"/>
</dbReference>